<proteinExistence type="predicted"/>
<evidence type="ECO:0000313" key="1">
    <source>
        <dbReference type="EMBL" id="OGM20291.1"/>
    </source>
</evidence>
<reference evidence="1 2" key="1">
    <citation type="journal article" date="2016" name="Nat. Commun.">
        <title>Thousands of microbial genomes shed light on interconnected biogeochemical processes in an aquifer system.</title>
        <authorList>
            <person name="Anantharaman K."/>
            <person name="Brown C.T."/>
            <person name="Hug L.A."/>
            <person name="Sharon I."/>
            <person name="Castelle C.J."/>
            <person name="Probst A.J."/>
            <person name="Thomas B.C."/>
            <person name="Singh A."/>
            <person name="Wilkins M.J."/>
            <person name="Karaoz U."/>
            <person name="Brodie E.L."/>
            <person name="Williams K.H."/>
            <person name="Hubbard S.S."/>
            <person name="Banfield J.F."/>
        </authorList>
    </citation>
    <scope>NUCLEOTIDE SEQUENCE [LARGE SCALE GENOMIC DNA]</scope>
</reference>
<dbReference type="AlphaFoldDB" id="A0A1F7XZ21"/>
<organism evidence="1 2">
    <name type="scientific">Candidatus Woesebacteria bacterium RIFCSPHIGHO2_01_FULL_38_9b</name>
    <dbReference type="NCBI Taxonomy" id="1802493"/>
    <lineage>
        <taxon>Bacteria</taxon>
        <taxon>Candidatus Woeseibacteriota</taxon>
    </lineage>
</organism>
<protein>
    <submittedName>
        <fullName evidence="1">Uncharacterized protein</fullName>
    </submittedName>
</protein>
<accession>A0A1F7XZ21</accession>
<name>A0A1F7XZ21_9BACT</name>
<dbReference type="EMBL" id="MGGF01000066">
    <property type="protein sequence ID" value="OGM20291.1"/>
    <property type="molecule type" value="Genomic_DNA"/>
</dbReference>
<sequence length="67" mass="7291">MSDESIERKENAFSIRAHSAKKVNEALLKIPGGKLVVEVTEPFDGIVTNALAMGKYTKGNKSSDIKK</sequence>
<gene>
    <name evidence="1" type="ORF">A2863_02175</name>
</gene>
<dbReference type="Proteomes" id="UP000178750">
    <property type="component" value="Unassembled WGS sequence"/>
</dbReference>
<comment type="caution">
    <text evidence="1">The sequence shown here is derived from an EMBL/GenBank/DDBJ whole genome shotgun (WGS) entry which is preliminary data.</text>
</comment>
<evidence type="ECO:0000313" key="2">
    <source>
        <dbReference type="Proteomes" id="UP000178750"/>
    </source>
</evidence>